<feature type="chain" id="PRO_5037715754" evidence="1">
    <location>
        <begin position="30"/>
        <end position="104"/>
    </location>
</feature>
<dbReference type="EMBL" id="JAHHHN010000033">
    <property type="protein sequence ID" value="MBW4565245.1"/>
    <property type="molecule type" value="Genomic_DNA"/>
</dbReference>
<evidence type="ECO:0000256" key="1">
    <source>
        <dbReference type="SAM" id="SignalP"/>
    </source>
</evidence>
<reference evidence="2" key="1">
    <citation type="submission" date="2021-05" db="EMBL/GenBank/DDBJ databases">
        <authorList>
            <person name="Pietrasiak N."/>
            <person name="Ward R."/>
            <person name="Stajich J.E."/>
            <person name="Kurbessoian T."/>
        </authorList>
    </citation>
    <scope>NUCLEOTIDE SEQUENCE</scope>
    <source>
        <strain evidence="2">JT2-VF2</strain>
    </source>
</reference>
<organism evidence="2 3">
    <name type="scientific">Mojavia pulchra JT2-VF2</name>
    <dbReference type="NCBI Taxonomy" id="287848"/>
    <lineage>
        <taxon>Bacteria</taxon>
        <taxon>Bacillati</taxon>
        <taxon>Cyanobacteriota</taxon>
        <taxon>Cyanophyceae</taxon>
        <taxon>Nostocales</taxon>
        <taxon>Nostocaceae</taxon>
    </lineage>
</organism>
<evidence type="ECO:0000313" key="2">
    <source>
        <dbReference type="EMBL" id="MBW4565245.1"/>
    </source>
</evidence>
<name>A0A951Q6S7_9NOST</name>
<protein>
    <submittedName>
        <fullName evidence="2">Uncharacterized protein</fullName>
    </submittedName>
</protein>
<comment type="caution">
    <text evidence="2">The sequence shown here is derived from an EMBL/GenBank/DDBJ whole genome shotgun (WGS) entry which is preliminary data.</text>
</comment>
<evidence type="ECO:0000313" key="3">
    <source>
        <dbReference type="Proteomes" id="UP000715781"/>
    </source>
</evidence>
<dbReference type="AlphaFoldDB" id="A0A951Q6S7"/>
<proteinExistence type="predicted"/>
<sequence length="104" mass="11627">MLLSSTKCMKKAKALILSTVFLLAGQASAYAQQQLPSLTPAQTQRLSRDLVPFNSQNFFNQGRDLIEREIQMLMRRQSSLNKPVLKLNLDAAGKKRPPTNTVPL</sequence>
<gene>
    <name evidence="2" type="ORF">KME32_30005</name>
</gene>
<dbReference type="Proteomes" id="UP000715781">
    <property type="component" value="Unassembled WGS sequence"/>
</dbReference>
<reference evidence="2" key="2">
    <citation type="journal article" date="2022" name="Microbiol. Resour. Announc.">
        <title>Metagenome Sequencing to Explore Phylogenomics of Terrestrial Cyanobacteria.</title>
        <authorList>
            <person name="Ward R.D."/>
            <person name="Stajich J.E."/>
            <person name="Johansen J.R."/>
            <person name="Huntemann M."/>
            <person name="Clum A."/>
            <person name="Foster B."/>
            <person name="Foster B."/>
            <person name="Roux S."/>
            <person name="Palaniappan K."/>
            <person name="Varghese N."/>
            <person name="Mukherjee S."/>
            <person name="Reddy T.B.K."/>
            <person name="Daum C."/>
            <person name="Copeland A."/>
            <person name="Chen I.A."/>
            <person name="Ivanova N.N."/>
            <person name="Kyrpides N.C."/>
            <person name="Shapiro N."/>
            <person name="Eloe-Fadrosh E.A."/>
            <person name="Pietrasiak N."/>
        </authorList>
    </citation>
    <scope>NUCLEOTIDE SEQUENCE</scope>
    <source>
        <strain evidence="2">JT2-VF2</strain>
    </source>
</reference>
<feature type="signal peptide" evidence="1">
    <location>
        <begin position="1"/>
        <end position="29"/>
    </location>
</feature>
<keyword evidence="1" id="KW-0732">Signal</keyword>
<accession>A0A951Q6S7</accession>